<dbReference type="Gene3D" id="1.20.1280.50">
    <property type="match status" value="1"/>
</dbReference>
<reference evidence="3 4" key="1">
    <citation type="journal article" date="2023" name="IScience">
        <title>Expanded male sex-determining region conserved during the evolution of homothallism in the green alga Volvox.</title>
        <authorList>
            <person name="Yamamoto K."/>
            <person name="Matsuzaki R."/>
            <person name="Mahakham W."/>
            <person name="Heman W."/>
            <person name="Sekimoto H."/>
            <person name="Kawachi M."/>
            <person name="Minakuchi Y."/>
            <person name="Toyoda A."/>
            <person name="Nozaki H."/>
        </authorList>
    </citation>
    <scope>NUCLEOTIDE SEQUENCE [LARGE SCALE GENOMIC DNA]</scope>
    <source>
        <strain evidence="3 4">NIES-4468</strain>
    </source>
</reference>
<keyword evidence="1" id="KW-0833">Ubl conjugation pathway</keyword>
<organism evidence="3 4">
    <name type="scientific">Volvox africanus</name>
    <dbReference type="NCBI Taxonomy" id="51714"/>
    <lineage>
        <taxon>Eukaryota</taxon>
        <taxon>Viridiplantae</taxon>
        <taxon>Chlorophyta</taxon>
        <taxon>core chlorophytes</taxon>
        <taxon>Chlorophyceae</taxon>
        <taxon>CS clade</taxon>
        <taxon>Chlamydomonadales</taxon>
        <taxon>Volvocaceae</taxon>
        <taxon>Volvox</taxon>
    </lineage>
</organism>
<dbReference type="SUPFAM" id="SSF81383">
    <property type="entry name" value="F-box domain"/>
    <property type="match status" value="1"/>
</dbReference>
<dbReference type="InterPro" id="IPR045464">
    <property type="entry name" value="Hrt3/FBXO9_C"/>
</dbReference>
<dbReference type="InterPro" id="IPR036047">
    <property type="entry name" value="F-box-like_dom_sf"/>
</dbReference>
<dbReference type="EMBL" id="BSDZ01000079">
    <property type="protein sequence ID" value="GLI67887.1"/>
    <property type="molecule type" value="Genomic_DNA"/>
</dbReference>
<evidence type="ECO:0000313" key="3">
    <source>
        <dbReference type="EMBL" id="GLI67887.1"/>
    </source>
</evidence>
<dbReference type="PROSITE" id="PS50181">
    <property type="entry name" value="FBOX"/>
    <property type="match status" value="1"/>
</dbReference>
<accession>A0ABQ5SD84</accession>
<dbReference type="PANTHER" id="PTHR12874:SF9">
    <property type="entry name" value="F-BOX ONLY PROTEIN 48"/>
    <property type="match status" value="1"/>
</dbReference>
<gene>
    <name evidence="3" type="ORF">VaNZ11_012178</name>
</gene>
<name>A0ABQ5SD84_9CHLO</name>
<dbReference type="Proteomes" id="UP001165090">
    <property type="component" value="Unassembled WGS sequence"/>
</dbReference>
<comment type="caution">
    <text evidence="3">The sequence shown here is derived from an EMBL/GenBank/DDBJ whole genome shotgun (WGS) entry which is preliminary data.</text>
</comment>
<dbReference type="Pfam" id="PF12937">
    <property type="entry name" value="F-box-like"/>
    <property type="match status" value="1"/>
</dbReference>
<sequence length="343" mass="38512">MTLHILPVECLFGLHRPWLSLYGNRLQVPSAALEKETELALIQQSIPNELMVIILGFLEPYALGKAALVCRQWRILSEQHPRLWEHACNEALSLSIPDRGERQKLMATKYRFSWKRMFIHHPHLRFDGLYAARNTYVRTGVVEFTNHKPVHLVSYFRYYRFLPDGTFLYRTSPYVVSKVAKSMAQLPFPVLCAGSGSAAGQCAAVRLPRNRGPGGPGGGKEWQAADKDGAAVLWGHYVVKGNKVHCTLVYPNSTSTELHCHLAMWSTHPGASNRLAIESIITRDRELGSTAELVPQQEPNTDEGAPSVKSHTRGLAPCVFVPWEQVHTSPLNKLSHEMDFMIV</sequence>
<proteinExistence type="predicted"/>
<evidence type="ECO:0000313" key="4">
    <source>
        <dbReference type="Proteomes" id="UP001165090"/>
    </source>
</evidence>
<dbReference type="InterPro" id="IPR001810">
    <property type="entry name" value="F-box_dom"/>
</dbReference>
<feature type="domain" description="F-box" evidence="2">
    <location>
        <begin position="40"/>
        <end position="87"/>
    </location>
</feature>
<protein>
    <recommendedName>
        <fullName evidence="2">F-box domain-containing protein</fullName>
    </recommendedName>
</protein>
<evidence type="ECO:0000256" key="1">
    <source>
        <dbReference type="ARBA" id="ARBA00022786"/>
    </source>
</evidence>
<keyword evidence="4" id="KW-1185">Reference proteome</keyword>
<dbReference type="Pfam" id="PF19270">
    <property type="entry name" value="FBO_C"/>
    <property type="match status" value="2"/>
</dbReference>
<dbReference type="SMART" id="SM00256">
    <property type="entry name" value="FBOX"/>
    <property type="match status" value="1"/>
</dbReference>
<dbReference type="PANTHER" id="PTHR12874">
    <property type="entry name" value="F-BOX ONLY PROTEIN 48-RELATED"/>
    <property type="match status" value="1"/>
</dbReference>
<evidence type="ECO:0000259" key="2">
    <source>
        <dbReference type="PROSITE" id="PS50181"/>
    </source>
</evidence>